<dbReference type="PANTHER" id="PTHR37216">
    <property type="entry name" value="EXPRESSED PROTEIN"/>
    <property type="match status" value="1"/>
</dbReference>
<keyword evidence="2" id="KW-1185">Reference proteome</keyword>
<dbReference type="EMBL" id="KZ451993">
    <property type="protein sequence ID" value="PKA53714.1"/>
    <property type="molecule type" value="Genomic_DNA"/>
</dbReference>
<dbReference type="STRING" id="1088818.A0A2I0ADT7"/>
<proteinExistence type="predicted"/>
<dbReference type="InterPro" id="IPR057196">
    <property type="entry name" value="DUF7874"/>
</dbReference>
<protein>
    <submittedName>
        <fullName evidence="1">Uncharacterized protein</fullName>
    </submittedName>
</protein>
<name>A0A2I0ADT7_9ASPA</name>
<sequence>MGQALRRGSTLSKQQKEELEISQLIEAYLNDNYKNLDMSIEVLSDFYHTIYIILEELSAKKGAMQFRMPSLERIRKEVDEVLKSRKTSNKDFPLTKEEVKEVIRRVISIENFEMGKASRDILLYLFGVPVVGLIAKRIIPGPTASIPDELFIPFVTSGTVIVLAKTHKL</sequence>
<evidence type="ECO:0000313" key="2">
    <source>
        <dbReference type="Proteomes" id="UP000236161"/>
    </source>
</evidence>
<evidence type="ECO:0000313" key="1">
    <source>
        <dbReference type="EMBL" id="PKA53714.1"/>
    </source>
</evidence>
<dbReference type="OrthoDB" id="785636at2759"/>
<reference evidence="1 2" key="1">
    <citation type="journal article" date="2017" name="Nature">
        <title>The Apostasia genome and the evolution of orchids.</title>
        <authorList>
            <person name="Zhang G.Q."/>
            <person name="Liu K.W."/>
            <person name="Li Z."/>
            <person name="Lohaus R."/>
            <person name="Hsiao Y.Y."/>
            <person name="Niu S.C."/>
            <person name="Wang J.Y."/>
            <person name="Lin Y.C."/>
            <person name="Xu Q."/>
            <person name="Chen L.J."/>
            <person name="Yoshida K."/>
            <person name="Fujiwara S."/>
            <person name="Wang Z.W."/>
            <person name="Zhang Y.Q."/>
            <person name="Mitsuda N."/>
            <person name="Wang M."/>
            <person name="Liu G.H."/>
            <person name="Pecoraro L."/>
            <person name="Huang H.X."/>
            <person name="Xiao X.J."/>
            <person name="Lin M."/>
            <person name="Wu X.Y."/>
            <person name="Wu W.L."/>
            <person name="Chen Y.Y."/>
            <person name="Chang S.B."/>
            <person name="Sakamoto S."/>
            <person name="Ohme-Takagi M."/>
            <person name="Yagi M."/>
            <person name="Zeng S.J."/>
            <person name="Shen C.Y."/>
            <person name="Yeh C.M."/>
            <person name="Luo Y.B."/>
            <person name="Tsai W.C."/>
            <person name="Van de Peer Y."/>
            <person name="Liu Z.J."/>
        </authorList>
    </citation>
    <scope>NUCLEOTIDE SEQUENCE [LARGE SCALE GENOMIC DNA]</scope>
    <source>
        <strain evidence="2">cv. Shenzhen</strain>
        <tissue evidence="1">Stem</tissue>
    </source>
</reference>
<accession>A0A2I0ADT7</accession>
<dbReference type="AlphaFoldDB" id="A0A2I0ADT7"/>
<dbReference type="PANTHER" id="PTHR37216:SF1">
    <property type="entry name" value="EXPRESSED PROTEIN"/>
    <property type="match status" value="1"/>
</dbReference>
<gene>
    <name evidence="1" type="ORF">AXF42_Ash009210</name>
</gene>
<dbReference type="Pfam" id="PF25284">
    <property type="entry name" value="DUF7874"/>
    <property type="match status" value="1"/>
</dbReference>
<organism evidence="1 2">
    <name type="scientific">Apostasia shenzhenica</name>
    <dbReference type="NCBI Taxonomy" id="1088818"/>
    <lineage>
        <taxon>Eukaryota</taxon>
        <taxon>Viridiplantae</taxon>
        <taxon>Streptophyta</taxon>
        <taxon>Embryophyta</taxon>
        <taxon>Tracheophyta</taxon>
        <taxon>Spermatophyta</taxon>
        <taxon>Magnoliopsida</taxon>
        <taxon>Liliopsida</taxon>
        <taxon>Asparagales</taxon>
        <taxon>Orchidaceae</taxon>
        <taxon>Apostasioideae</taxon>
        <taxon>Apostasia</taxon>
    </lineage>
</organism>
<dbReference type="Proteomes" id="UP000236161">
    <property type="component" value="Unassembled WGS sequence"/>
</dbReference>